<keyword evidence="4" id="KW-0145">Chemotaxis</keyword>
<evidence type="ECO:0000256" key="1">
    <source>
        <dbReference type="ARBA" id="ARBA00000085"/>
    </source>
</evidence>
<dbReference type="Gene3D" id="3.30.565.10">
    <property type="entry name" value="Histidine kinase-like ATPase, C-terminal domain"/>
    <property type="match status" value="1"/>
</dbReference>
<dbReference type="Pfam" id="PF01584">
    <property type="entry name" value="CheW"/>
    <property type="match status" value="1"/>
</dbReference>
<evidence type="ECO:0000256" key="7">
    <source>
        <dbReference type="ARBA" id="ARBA00022741"/>
    </source>
</evidence>
<keyword evidence="8" id="KW-0418">Kinase</keyword>
<dbReference type="PANTHER" id="PTHR43395:SF1">
    <property type="entry name" value="CHEMOTAXIS PROTEIN CHEA"/>
    <property type="match status" value="1"/>
</dbReference>
<dbReference type="Proteomes" id="UP001300012">
    <property type="component" value="Unassembled WGS sequence"/>
</dbReference>
<dbReference type="InterPro" id="IPR008207">
    <property type="entry name" value="Sig_transdc_His_kin_Hpt_dom"/>
</dbReference>
<evidence type="ECO:0000259" key="13">
    <source>
        <dbReference type="PROSITE" id="PS50851"/>
    </source>
</evidence>
<evidence type="ECO:0000259" key="12">
    <source>
        <dbReference type="PROSITE" id="PS50109"/>
    </source>
</evidence>
<dbReference type="PROSITE" id="PS50109">
    <property type="entry name" value="HIS_KIN"/>
    <property type="match status" value="1"/>
</dbReference>
<dbReference type="SUPFAM" id="SSF55874">
    <property type="entry name" value="ATPase domain of HSP90 chaperone/DNA topoisomerase II/histidine kinase"/>
    <property type="match status" value="1"/>
</dbReference>
<dbReference type="SUPFAM" id="SSF50341">
    <property type="entry name" value="CheW-like"/>
    <property type="match status" value="1"/>
</dbReference>
<dbReference type="InterPro" id="IPR004358">
    <property type="entry name" value="Sig_transdc_His_kin-like_C"/>
</dbReference>
<gene>
    <name evidence="15" type="ORF">NV381_06205</name>
</gene>
<dbReference type="SUPFAM" id="SSF47226">
    <property type="entry name" value="Histidine-containing phosphotransfer domain, HPT domain"/>
    <property type="match status" value="1"/>
</dbReference>
<dbReference type="PRINTS" id="PR00344">
    <property type="entry name" value="BCTRLSENSOR"/>
</dbReference>
<dbReference type="Gene3D" id="1.10.287.560">
    <property type="entry name" value="Histidine kinase CheA-like, homodimeric domain"/>
    <property type="match status" value="1"/>
</dbReference>
<organism evidence="15 16">
    <name type="scientific">Paenibacillus radicis</name>
    <name type="common">ex Xue et al. 2023</name>
    <dbReference type="NCBI Taxonomy" id="2972489"/>
    <lineage>
        <taxon>Bacteria</taxon>
        <taxon>Bacillati</taxon>
        <taxon>Bacillota</taxon>
        <taxon>Bacilli</taxon>
        <taxon>Bacillales</taxon>
        <taxon>Paenibacillaceae</taxon>
        <taxon>Paenibacillus</taxon>
    </lineage>
</organism>
<dbReference type="InterPro" id="IPR051315">
    <property type="entry name" value="Bact_Chemotaxis_CheA"/>
</dbReference>
<evidence type="ECO:0000256" key="2">
    <source>
        <dbReference type="ARBA" id="ARBA00012438"/>
    </source>
</evidence>
<reference evidence="15 16" key="1">
    <citation type="submission" date="2022-08" db="EMBL/GenBank/DDBJ databases">
        <title>Paenibacillus endoradicis sp. nov., Paenibacillus radicibacter sp. nov and Paenibacillus pararadicis sp. nov., three cold-adapted plant growth-promoting bacteria isolated from root of Larix gmelinii in Great Khingan.</title>
        <authorList>
            <person name="Xue H."/>
        </authorList>
    </citation>
    <scope>NUCLEOTIDE SEQUENCE [LARGE SCALE GENOMIC DNA]</scope>
    <source>
        <strain evidence="15 16">N5-1-1-5</strain>
    </source>
</reference>
<dbReference type="InterPro" id="IPR010808">
    <property type="entry name" value="CheA_P2-bd"/>
</dbReference>
<dbReference type="InterPro" id="IPR036641">
    <property type="entry name" value="HPT_dom_sf"/>
</dbReference>
<evidence type="ECO:0000256" key="3">
    <source>
        <dbReference type="ARBA" id="ARBA00021495"/>
    </source>
</evidence>
<accession>A0ABT1YCY6</accession>
<evidence type="ECO:0000256" key="10">
    <source>
        <dbReference type="ARBA" id="ARBA00023012"/>
    </source>
</evidence>
<dbReference type="InterPro" id="IPR036097">
    <property type="entry name" value="HisK_dim/P_sf"/>
</dbReference>
<dbReference type="InterPro" id="IPR002545">
    <property type="entry name" value="CheW-lke_dom"/>
</dbReference>
<dbReference type="Gene3D" id="1.20.120.160">
    <property type="entry name" value="HPT domain"/>
    <property type="match status" value="1"/>
</dbReference>
<evidence type="ECO:0000313" key="15">
    <source>
        <dbReference type="EMBL" id="MCR8630792.1"/>
    </source>
</evidence>
<evidence type="ECO:0000256" key="11">
    <source>
        <dbReference type="PROSITE-ProRule" id="PRU00110"/>
    </source>
</evidence>
<dbReference type="Pfam" id="PF02518">
    <property type="entry name" value="HATPase_c"/>
    <property type="match status" value="1"/>
</dbReference>
<dbReference type="SMART" id="SM00073">
    <property type="entry name" value="HPT"/>
    <property type="match status" value="1"/>
</dbReference>
<keyword evidence="10" id="KW-0902">Two-component regulatory system</keyword>
<dbReference type="Pfam" id="PF07194">
    <property type="entry name" value="P2"/>
    <property type="match status" value="1"/>
</dbReference>
<keyword evidence="9" id="KW-0067">ATP-binding</keyword>
<feature type="domain" description="Histidine kinase" evidence="12">
    <location>
        <begin position="298"/>
        <end position="548"/>
    </location>
</feature>
<dbReference type="SMART" id="SM00387">
    <property type="entry name" value="HATPase_c"/>
    <property type="match status" value="1"/>
</dbReference>
<dbReference type="InterPro" id="IPR003594">
    <property type="entry name" value="HATPase_dom"/>
</dbReference>
<feature type="domain" description="CheW-like" evidence="13">
    <location>
        <begin position="550"/>
        <end position="681"/>
    </location>
</feature>
<dbReference type="CDD" id="cd00731">
    <property type="entry name" value="CheA_reg"/>
    <property type="match status" value="1"/>
</dbReference>
<dbReference type="PROSITE" id="PS50894">
    <property type="entry name" value="HPT"/>
    <property type="match status" value="1"/>
</dbReference>
<dbReference type="Pfam" id="PF01627">
    <property type="entry name" value="Hpt"/>
    <property type="match status" value="1"/>
</dbReference>
<dbReference type="InterPro" id="IPR036061">
    <property type="entry name" value="CheW-like_dom_sf"/>
</dbReference>
<evidence type="ECO:0000256" key="8">
    <source>
        <dbReference type="ARBA" id="ARBA00022777"/>
    </source>
</evidence>
<keyword evidence="6" id="KW-0808">Transferase</keyword>
<dbReference type="Gene3D" id="3.30.70.1110">
    <property type="entry name" value="Histidine kinase CheA-like, P2 response regulator-binding domain"/>
    <property type="match status" value="1"/>
</dbReference>
<protein>
    <recommendedName>
        <fullName evidence="3">Chemotaxis protein CheA</fullName>
        <ecNumber evidence="2">2.7.13.3</ecNumber>
    </recommendedName>
</protein>
<dbReference type="EC" id="2.7.13.3" evidence="2"/>
<dbReference type="Pfam" id="PF02895">
    <property type="entry name" value="H-kinase_dim"/>
    <property type="match status" value="1"/>
</dbReference>
<dbReference type="InterPro" id="IPR035891">
    <property type="entry name" value="CheY-binding_CheA"/>
</dbReference>
<evidence type="ECO:0000256" key="6">
    <source>
        <dbReference type="ARBA" id="ARBA00022679"/>
    </source>
</evidence>
<comment type="catalytic activity">
    <reaction evidence="1">
        <text>ATP + protein L-histidine = ADP + protein N-phospho-L-histidine.</text>
        <dbReference type="EC" id="2.7.13.3"/>
    </reaction>
</comment>
<comment type="caution">
    <text evidence="15">The sequence shown here is derived from an EMBL/GenBank/DDBJ whole genome shotgun (WGS) entry which is preliminary data.</text>
</comment>
<evidence type="ECO:0000259" key="14">
    <source>
        <dbReference type="PROSITE" id="PS50894"/>
    </source>
</evidence>
<name>A0ABT1YCY6_9BACL</name>
<dbReference type="CDD" id="cd16916">
    <property type="entry name" value="HATPase_CheA-like"/>
    <property type="match status" value="1"/>
</dbReference>
<evidence type="ECO:0000256" key="4">
    <source>
        <dbReference type="ARBA" id="ARBA00022500"/>
    </source>
</evidence>
<keyword evidence="5 11" id="KW-0597">Phosphoprotein</keyword>
<keyword evidence="16" id="KW-1185">Reference proteome</keyword>
<dbReference type="InterPro" id="IPR005467">
    <property type="entry name" value="His_kinase_dom"/>
</dbReference>
<evidence type="ECO:0000313" key="16">
    <source>
        <dbReference type="Proteomes" id="UP001300012"/>
    </source>
</evidence>
<dbReference type="SMART" id="SM01231">
    <property type="entry name" value="H-kinase_dim"/>
    <property type="match status" value="1"/>
</dbReference>
<evidence type="ECO:0000256" key="9">
    <source>
        <dbReference type="ARBA" id="ARBA00022840"/>
    </source>
</evidence>
<dbReference type="PROSITE" id="PS50851">
    <property type="entry name" value="CHEW"/>
    <property type="match status" value="1"/>
</dbReference>
<dbReference type="EMBL" id="JANQBD010000003">
    <property type="protein sequence ID" value="MCR8630792.1"/>
    <property type="molecule type" value="Genomic_DNA"/>
</dbReference>
<dbReference type="SUPFAM" id="SSF47384">
    <property type="entry name" value="Homodimeric domain of signal transducing histidine kinase"/>
    <property type="match status" value="1"/>
</dbReference>
<dbReference type="InterPro" id="IPR037006">
    <property type="entry name" value="CheA-like_homodim_sf"/>
</dbReference>
<dbReference type="Gene3D" id="2.30.30.40">
    <property type="entry name" value="SH3 Domains"/>
    <property type="match status" value="1"/>
</dbReference>
<evidence type="ECO:0000256" key="5">
    <source>
        <dbReference type="ARBA" id="ARBA00022553"/>
    </source>
</evidence>
<dbReference type="SMART" id="SM00260">
    <property type="entry name" value="CheW"/>
    <property type="match status" value="1"/>
</dbReference>
<dbReference type="InterPro" id="IPR036890">
    <property type="entry name" value="HATPase_C_sf"/>
</dbReference>
<keyword evidence="7" id="KW-0547">Nucleotide-binding</keyword>
<dbReference type="InterPro" id="IPR037052">
    <property type="entry name" value="CheA-like_P2_sf"/>
</dbReference>
<feature type="domain" description="HPt" evidence="14">
    <location>
        <begin position="1"/>
        <end position="103"/>
    </location>
</feature>
<dbReference type="PANTHER" id="PTHR43395">
    <property type="entry name" value="SENSOR HISTIDINE KINASE CHEA"/>
    <property type="match status" value="1"/>
</dbReference>
<proteinExistence type="predicted"/>
<dbReference type="CDD" id="cd00088">
    <property type="entry name" value="HPT"/>
    <property type="match status" value="1"/>
</dbReference>
<feature type="modified residue" description="Phosphohistidine" evidence="11">
    <location>
        <position position="46"/>
    </location>
</feature>
<sequence length="681" mass="74327">MEMNQYLSMFIDESREHLQALNDNLMSLESSPEDISIVHNIFRSAHTLKGMSATMGFEDLASLTHEMENVLDLVRNSKLKMDSFIFDCIFKSLDSLESMVEDIIQGGTGKADVSVIVAALKSIVTGEYLKGGGAAGNAAPVKGEASSAEVLDEFQLSIIQQSIEAGISVFYIEVGVREDCVLKAARAYMVFNVLEQNGEVIKSNPPVEDIEQERFDNEFSVFFISSTDQASLQKQISSVSEIDKAIVSVLDSAKLDELMKPPVMAAQQEIAAASAIAEAESPEKAEVKKPAAAANAPVANRTIRVDIERLDTLMNLFSELLIDRVRLEQLASEIKKSELTETVEHMTRVSSDLQGIVLKLRMVPIDTVFNRFPRMIRDVAKTLDKKVDLIITGADTELDRTVVDEIGDPLVHLLRNAVDHGVEPTVDRIAAGKSETSTINLRAYHSGNHVFIEIEDDGRGINRDNVLRTAIKKGVVTQDQATRLSDEEVYLLLFASGFSTADKISDLSGRGVGLDVVKTKIESLGGKVQVTSKLGKGSKFSVQLPLTLSIISAMLIRMGSEKYAIPLSSIVETAAIKQEQIRVVHGNLMVDYRNSVIPLVPLAKLFDVPGAADEFTGETQIVVIRKGERLAALVVDEFIGQQEIVLKTLGKYFTKLFAVSGATILGDGQVALIIDTNALIK</sequence>
<dbReference type="SUPFAM" id="SSF55052">
    <property type="entry name" value="CheY-binding domain of CheA"/>
    <property type="match status" value="1"/>
</dbReference>
<dbReference type="InterPro" id="IPR004105">
    <property type="entry name" value="CheA-like_dim"/>
</dbReference>
<dbReference type="RefSeq" id="WP_258212398.1">
    <property type="nucleotide sequence ID" value="NZ_JANQBD010000003.1"/>
</dbReference>